<keyword evidence="2" id="KW-1185">Reference proteome</keyword>
<evidence type="ECO:0000313" key="2">
    <source>
        <dbReference type="Proteomes" id="UP000199555"/>
    </source>
</evidence>
<dbReference type="EMBL" id="FNGE01000009">
    <property type="protein sequence ID" value="SDL36562.1"/>
    <property type="molecule type" value="Genomic_DNA"/>
</dbReference>
<evidence type="ECO:0000313" key="1">
    <source>
        <dbReference type="EMBL" id="SDL36562.1"/>
    </source>
</evidence>
<dbReference type="OrthoDB" id="7873026at2"/>
<name>A0A1G9JGZ7_9RHOB</name>
<dbReference type="Proteomes" id="UP000199555">
    <property type="component" value="Unassembled WGS sequence"/>
</dbReference>
<protein>
    <submittedName>
        <fullName evidence="1">Uncharacterized protein</fullName>
    </submittedName>
</protein>
<proteinExistence type="predicted"/>
<reference evidence="2" key="1">
    <citation type="submission" date="2016-10" db="EMBL/GenBank/DDBJ databases">
        <authorList>
            <person name="Varghese N."/>
            <person name="Submissions S."/>
        </authorList>
    </citation>
    <scope>NUCLEOTIDE SEQUENCE [LARGE SCALE GENOMIC DNA]</scope>
    <source>
        <strain evidence="2">CGMCC 1.7655</strain>
    </source>
</reference>
<dbReference type="RefSeq" id="WP_090755996.1">
    <property type="nucleotide sequence ID" value="NZ_FNGE01000009.1"/>
</dbReference>
<dbReference type="AlphaFoldDB" id="A0A1G9JGZ7"/>
<gene>
    <name evidence="1" type="ORF">SAMN04487971_109124</name>
</gene>
<organism evidence="1 2">
    <name type="scientific">Paracoccus chinensis</name>
    <dbReference type="NCBI Taxonomy" id="525640"/>
    <lineage>
        <taxon>Bacteria</taxon>
        <taxon>Pseudomonadati</taxon>
        <taxon>Pseudomonadota</taxon>
        <taxon>Alphaproteobacteria</taxon>
        <taxon>Rhodobacterales</taxon>
        <taxon>Paracoccaceae</taxon>
        <taxon>Paracoccus</taxon>
    </lineage>
</organism>
<sequence>MTSTIRDPDQLEAALDEVFAVLCVAAENPGKISVSELGQWLRKTAAEREQKGDVVAAQMLDALAVQAEDNE</sequence>
<accession>A0A1G9JGZ7</accession>